<sequence>MLQRNSHSTLHSIDEGLTTMKAIRVHSFGGPEVLKVESDVPIPIHSETQVLIRVGSAGVNPVDTYIRMGLFAQLPTLPYIPGRDGSGTIEKIGSHVETLKVGDRVFFSGASGSYAEYVACESHSVYHLPERLSFAQGAALGVPYFTAYRAIFLKGKAKPGDRVLVHGASGAVGLAACQLAKAHGMTVCGTAGSPQGMDLVKKNGAHLVFNHKGKGYLEEAAKAVGGVGFDVVIENASDINLDKDLTVIAPNARIVVVGNRGNVEISPRFLMAEEASIVGCALFRSTPEEWVETAAAVVSGLDVGFLTPFVDKEYPMENVQEAHANVLSHEGGARGKLVLTI</sequence>
<dbReference type="InterPro" id="IPR020843">
    <property type="entry name" value="ER"/>
</dbReference>
<dbReference type="FunFam" id="3.90.180.10:FF:000072">
    <property type="entry name" value="Crystallin zeta"/>
    <property type="match status" value="1"/>
</dbReference>
<dbReference type="PANTHER" id="PTHR44154:SF1">
    <property type="entry name" value="QUINONE OXIDOREDUCTASE"/>
    <property type="match status" value="1"/>
</dbReference>
<dbReference type="Pfam" id="PF00107">
    <property type="entry name" value="ADH_zinc_N"/>
    <property type="match status" value="1"/>
</dbReference>
<dbReference type="Gene3D" id="3.40.50.720">
    <property type="entry name" value="NAD(P)-binding Rossmann-like Domain"/>
    <property type="match status" value="1"/>
</dbReference>
<evidence type="ECO:0000259" key="13">
    <source>
        <dbReference type="SMART" id="SM00829"/>
    </source>
</evidence>
<evidence type="ECO:0000256" key="7">
    <source>
        <dbReference type="ARBA" id="ARBA00023002"/>
    </source>
</evidence>
<protein>
    <recommendedName>
        <fullName evidence="9">Quinone oxidoreductase</fullName>
        <ecNumber evidence="8">1.6.5.5</ecNumber>
    </recommendedName>
    <alternativeName>
        <fullName evidence="11">NADPH:quinone reductase</fullName>
    </alternativeName>
    <alternativeName>
        <fullName evidence="10">Zeta-crystallin</fullName>
    </alternativeName>
</protein>
<dbReference type="Proteomes" id="UP000789390">
    <property type="component" value="Unassembled WGS sequence"/>
</dbReference>
<keyword evidence="6" id="KW-0007">Acetylation</keyword>
<keyword evidence="15" id="KW-1185">Reference proteome</keyword>
<dbReference type="FunFam" id="3.90.180.10:FF:000016">
    <property type="entry name" value="Quinone oxidoreductase"/>
    <property type="match status" value="1"/>
</dbReference>
<dbReference type="FunFam" id="3.40.50.720:FF:000244">
    <property type="entry name" value="quinone oxidoreductase"/>
    <property type="match status" value="1"/>
</dbReference>
<gene>
    <name evidence="14" type="ORF">DGAL_LOCUS3662</name>
</gene>
<comment type="caution">
    <text evidence="14">The sequence shown here is derived from an EMBL/GenBank/DDBJ whole genome shotgun (WGS) entry which is preliminary data.</text>
</comment>
<organism evidence="14 15">
    <name type="scientific">Daphnia galeata</name>
    <dbReference type="NCBI Taxonomy" id="27404"/>
    <lineage>
        <taxon>Eukaryota</taxon>
        <taxon>Metazoa</taxon>
        <taxon>Ecdysozoa</taxon>
        <taxon>Arthropoda</taxon>
        <taxon>Crustacea</taxon>
        <taxon>Branchiopoda</taxon>
        <taxon>Diplostraca</taxon>
        <taxon>Cladocera</taxon>
        <taxon>Anomopoda</taxon>
        <taxon>Daphniidae</taxon>
        <taxon>Daphnia</taxon>
    </lineage>
</organism>
<dbReference type="Gene3D" id="3.90.180.10">
    <property type="entry name" value="Medium-chain alcohol dehydrogenases, catalytic domain"/>
    <property type="match status" value="1"/>
</dbReference>
<dbReference type="GO" id="GO:0005829">
    <property type="term" value="C:cytosol"/>
    <property type="evidence" value="ECO:0007669"/>
    <property type="project" value="TreeGrafter"/>
</dbReference>
<dbReference type="GO" id="GO:0003960">
    <property type="term" value="F:quinone reductase (NADPH) activity"/>
    <property type="evidence" value="ECO:0007669"/>
    <property type="project" value="UniProtKB-EC"/>
</dbReference>
<evidence type="ECO:0000256" key="3">
    <source>
        <dbReference type="ARBA" id="ARBA00022490"/>
    </source>
</evidence>
<dbReference type="InterPro" id="IPR036291">
    <property type="entry name" value="NAD(P)-bd_dom_sf"/>
</dbReference>
<dbReference type="Pfam" id="PF08240">
    <property type="entry name" value="ADH_N"/>
    <property type="match status" value="1"/>
</dbReference>
<evidence type="ECO:0000256" key="10">
    <source>
        <dbReference type="ARBA" id="ARBA00042763"/>
    </source>
</evidence>
<evidence type="ECO:0000256" key="8">
    <source>
        <dbReference type="ARBA" id="ARBA00038919"/>
    </source>
</evidence>
<dbReference type="InterPro" id="IPR013149">
    <property type="entry name" value="ADH-like_C"/>
</dbReference>
<dbReference type="EMBL" id="CAKKLH010000057">
    <property type="protein sequence ID" value="CAH0101332.1"/>
    <property type="molecule type" value="Genomic_DNA"/>
</dbReference>
<dbReference type="SMART" id="SM00829">
    <property type="entry name" value="PKS_ER"/>
    <property type="match status" value="1"/>
</dbReference>
<evidence type="ECO:0000256" key="4">
    <source>
        <dbReference type="ARBA" id="ARBA00022857"/>
    </source>
</evidence>
<comment type="catalytic activity">
    <reaction evidence="12">
        <text>2 a quinone + NADPH + H(+) = 2 a 1,4-benzosemiquinone + NADP(+)</text>
        <dbReference type="Rhea" id="RHEA:14269"/>
        <dbReference type="ChEBI" id="CHEBI:15378"/>
        <dbReference type="ChEBI" id="CHEBI:57783"/>
        <dbReference type="ChEBI" id="CHEBI:58349"/>
        <dbReference type="ChEBI" id="CHEBI:132124"/>
        <dbReference type="ChEBI" id="CHEBI:134225"/>
        <dbReference type="EC" id="1.6.5.5"/>
    </reaction>
</comment>
<dbReference type="OrthoDB" id="203908at2759"/>
<keyword evidence="4" id="KW-0521">NADP</keyword>
<dbReference type="GO" id="GO:0070402">
    <property type="term" value="F:NADPH binding"/>
    <property type="evidence" value="ECO:0007669"/>
    <property type="project" value="TreeGrafter"/>
</dbReference>
<keyword evidence="5" id="KW-0694">RNA-binding</keyword>
<evidence type="ECO:0000256" key="1">
    <source>
        <dbReference type="ARBA" id="ARBA00004496"/>
    </source>
</evidence>
<evidence type="ECO:0000313" key="14">
    <source>
        <dbReference type="EMBL" id="CAH0101332.1"/>
    </source>
</evidence>
<evidence type="ECO:0000313" key="15">
    <source>
        <dbReference type="Proteomes" id="UP000789390"/>
    </source>
</evidence>
<dbReference type="InterPro" id="IPR011032">
    <property type="entry name" value="GroES-like_sf"/>
</dbReference>
<evidence type="ECO:0000256" key="5">
    <source>
        <dbReference type="ARBA" id="ARBA00022884"/>
    </source>
</evidence>
<dbReference type="InterPro" id="IPR051603">
    <property type="entry name" value="Zinc-ADH_QOR/CCCR"/>
</dbReference>
<evidence type="ECO:0000256" key="2">
    <source>
        <dbReference type="ARBA" id="ARBA00010371"/>
    </source>
</evidence>
<keyword evidence="3" id="KW-0963">Cytoplasm</keyword>
<dbReference type="GO" id="GO:0003730">
    <property type="term" value="F:mRNA 3'-UTR binding"/>
    <property type="evidence" value="ECO:0007669"/>
    <property type="project" value="TreeGrafter"/>
</dbReference>
<keyword evidence="7" id="KW-0560">Oxidoreductase</keyword>
<dbReference type="SUPFAM" id="SSF50129">
    <property type="entry name" value="GroES-like"/>
    <property type="match status" value="1"/>
</dbReference>
<dbReference type="EC" id="1.6.5.5" evidence="8"/>
<evidence type="ECO:0000256" key="12">
    <source>
        <dbReference type="ARBA" id="ARBA00048980"/>
    </source>
</evidence>
<name>A0A8J2RJY8_9CRUS</name>
<comment type="subcellular location">
    <subcellularLocation>
        <location evidence="1">Cytoplasm</location>
    </subcellularLocation>
</comment>
<dbReference type="PANTHER" id="PTHR44154">
    <property type="entry name" value="QUINONE OXIDOREDUCTASE"/>
    <property type="match status" value="1"/>
</dbReference>
<dbReference type="AlphaFoldDB" id="A0A8J2RJY8"/>
<evidence type="ECO:0000256" key="9">
    <source>
        <dbReference type="ARBA" id="ARBA00039192"/>
    </source>
</evidence>
<feature type="domain" description="Enoyl reductase (ER)" evidence="13">
    <location>
        <begin position="29"/>
        <end position="339"/>
    </location>
</feature>
<dbReference type="CDD" id="cd08253">
    <property type="entry name" value="zeta_crystallin"/>
    <property type="match status" value="1"/>
</dbReference>
<accession>A0A8J2RJY8</accession>
<reference evidence="14" key="1">
    <citation type="submission" date="2021-11" db="EMBL/GenBank/DDBJ databases">
        <authorList>
            <person name="Schell T."/>
        </authorList>
    </citation>
    <scope>NUCLEOTIDE SEQUENCE</scope>
    <source>
        <strain evidence="14">M5</strain>
    </source>
</reference>
<evidence type="ECO:0000256" key="6">
    <source>
        <dbReference type="ARBA" id="ARBA00022990"/>
    </source>
</evidence>
<dbReference type="SUPFAM" id="SSF51735">
    <property type="entry name" value="NAD(P)-binding Rossmann-fold domains"/>
    <property type="match status" value="1"/>
</dbReference>
<proteinExistence type="inferred from homology"/>
<comment type="similarity">
    <text evidence="2">Belongs to the zinc-containing alcohol dehydrogenase family. Quinone oxidoreductase subfamily.</text>
</comment>
<dbReference type="InterPro" id="IPR013154">
    <property type="entry name" value="ADH-like_N"/>
</dbReference>
<evidence type="ECO:0000256" key="11">
    <source>
        <dbReference type="ARBA" id="ARBA00043088"/>
    </source>
</evidence>